<proteinExistence type="predicted"/>
<comment type="caution">
    <text evidence="1">The sequence shown here is derived from an EMBL/GenBank/DDBJ whole genome shotgun (WGS) entry which is preliminary data.</text>
</comment>
<keyword evidence="2" id="KW-1185">Reference proteome</keyword>
<protein>
    <submittedName>
        <fullName evidence="1">Uncharacterized protein</fullName>
    </submittedName>
</protein>
<evidence type="ECO:0000313" key="2">
    <source>
        <dbReference type="Proteomes" id="UP001356427"/>
    </source>
</evidence>
<dbReference type="Proteomes" id="UP001356427">
    <property type="component" value="Unassembled WGS sequence"/>
</dbReference>
<dbReference type="PANTHER" id="PTHR15505:SF3">
    <property type="entry name" value="CILIOGENESIS-ASSOCIATED TTC17-INTERACTING PROTEIN"/>
    <property type="match status" value="1"/>
</dbReference>
<evidence type="ECO:0000313" key="1">
    <source>
        <dbReference type="EMBL" id="KAK6315708.1"/>
    </source>
</evidence>
<dbReference type="GO" id="GO:0030041">
    <property type="term" value="P:actin filament polymerization"/>
    <property type="evidence" value="ECO:0007669"/>
    <property type="project" value="TreeGrafter"/>
</dbReference>
<sequence>MRLLLLPPRKYTQAHTYTELRDDKPKKRHLVWEEDKHMHSKFLDRKDELKAEHASYLWQHPELCAMMADFLQFLLPRKPSDVFMFAHKDFFPFASHRPPQGPPSIHTLCLRLNSLVDSSHRHFSEDNTLLVKVKIP</sequence>
<accession>A0AAN8QYN5</accession>
<dbReference type="EMBL" id="JAGTTL010000011">
    <property type="protein sequence ID" value="KAK6315708.1"/>
    <property type="molecule type" value="Genomic_DNA"/>
</dbReference>
<reference evidence="1 2" key="1">
    <citation type="submission" date="2021-04" db="EMBL/GenBank/DDBJ databases">
        <authorList>
            <person name="De Guttry C."/>
            <person name="Zahm M."/>
            <person name="Klopp C."/>
            <person name="Cabau C."/>
            <person name="Louis A."/>
            <person name="Berthelot C."/>
            <person name="Parey E."/>
            <person name="Roest Crollius H."/>
            <person name="Montfort J."/>
            <person name="Robinson-Rechavi M."/>
            <person name="Bucao C."/>
            <person name="Bouchez O."/>
            <person name="Gislard M."/>
            <person name="Lluch J."/>
            <person name="Milhes M."/>
            <person name="Lampietro C."/>
            <person name="Lopez Roques C."/>
            <person name="Donnadieu C."/>
            <person name="Braasch I."/>
            <person name="Desvignes T."/>
            <person name="Postlethwait J."/>
            <person name="Bobe J."/>
            <person name="Wedekind C."/>
            <person name="Guiguen Y."/>
        </authorList>
    </citation>
    <scope>NUCLEOTIDE SEQUENCE [LARGE SCALE GENOMIC DNA]</scope>
    <source>
        <strain evidence="1">Cs_M1</strain>
        <tissue evidence="1">Blood</tissue>
    </source>
</reference>
<dbReference type="GO" id="GO:0044782">
    <property type="term" value="P:cilium organization"/>
    <property type="evidence" value="ECO:0007669"/>
    <property type="project" value="TreeGrafter"/>
</dbReference>
<dbReference type="PANTHER" id="PTHR15505">
    <property type="entry name" value="RIIA DOMAIN-CONTAINING PROTEIN 1"/>
    <property type="match status" value="1"/>
</dbReference>
<dbReference type="AlphaFoldDB" id="A0AAN8QYN5"/>
<gene>
    <name evidence="1" type="ORF">J4Q44_G00132320</name>
</gene>
<organism evidence="1 2">
    <name type="scientific">Coregonus suidteri</name>
    <dbReference type="NCBI Taxonomy" id="861788"/>
    <lineage>
        <taxon>Eukaryota</taxon>
        <taxon>Metazoa</taxon>
        <taxon>Chordata</taxon>
        <taxon>Craniata</taxon>
        <taxon>Vertebrata</taxon>
        <taxon>Euteleostomi</taxon>
        <taxon>Actinopterygii</taxon>
        <taxon>Neopterygii</taxon>
        <taxon>Teleostei</taxon>
        <taxon>Protacanthopterygii</taxon>
        <taxon>Salmoniformes</taxon>
        <taxon>Salmonidae</taxon>
        <taxon>Coregoninae</taxon>
        <taxon>Coregonus</taxon>
    </lineage>
</organism>
<name>A0AAN8QYN5_9TELE</name>